<dbReference type="AlphaFoldDB" id="A0A151WTZ5"/>
<gene>
    <name evidence="1" type="ORF">ALC60_09491</name>
</gene>
<dbReference type="EMBL" id="KQ982739">
    <property type="protein sequence ID" value="KYQ51412.1"/>
    <property type="molecule type" value="Genomic_DNA"/>
</dbReference>
<evidence type="ECO:0000313" key="1">
    <source>
        <dbReference type="EMBL" id="KYQ51412.1"/>
    </source>
</evidence>
<protein>
    <submittedName>
        <fullName evidence="1">Uncharacterized protein</fullName>
    </submittedName>
</protein>
<sequence>MAIIRRNERPNTCWPSYEISIFRNSTFADYKTAREKCKKSEFTSDLNSEADVRQKRSIRPLSSSEDEDNILPYSILLIPSFSQTIHSYIRNSVIYFKEIIRQQHLLKAQIWQQSDSIRDIKNALQNLQLNTNANNVVNNTKQQSLFYSCNIPIQNEKQLEEEVEDFLKIDENFDTSVLYIAIIFVS</sequence>
<organism evidence="1 2">
    <name type="scientific">Mycetomoellerius zeteki</name>
    <dbReference type="NCBI Taxonomy" id="64791"/>
    <lineage>
        <taxon>Eukaryota</taxon>
        <taxon>Metazoa</taxon>
        <taxon>Ecdysozoa</taxon>
        <taxon>Arthropoda</taxon>
        <taxon>Hexapoda</taxon>
        <taxon>Insecta</taxon>
        <taxon>Pterygota</taxon>
        <taxon>Neoptera</taxon>
        <taxon>Endopterygota</taxon>
        <taxon>Hymenoptera</taxon>
        <taxon>Apocrita</taxon>
        <taxon>Aculeata</taxon>
        <taxon>Formicoidea</taxon>
        <taxon>Formicidae</taxon>
        <taxon>Myrmicinae</taxon>
        <taxon>Mycetomoellerius</taxon>
    </lineage>
</organism>
<dbReference type="Proteomes" id="UP000075809">
    <property type="component" value="Unassembled WGS sequence"/>
</dbReference>
<evidence type="ECO:0000313" key="2">
    <source>
        <dbReference type="Proteomes" id="UP000075809"/>
    </source>
</evidence>
<keyword evidence="2" id="KW-1185">Reference proteome</keyword>
<reference evidence="1 2" key="1">
    <citation type="submission" date="2015-09" db="EMBL/GenBank/DDBJ databases">
        <title>Trachymyrmex zeteki WGS genome.</title>
        <authorList>
            <person name="Nygaard S."/>
            <person name="Hu H."/>
            <person name="Boomsma J."/>
            <person name="Zhang G."/>
        </authorList>
    </citation>
    <scope>NUCLEOTIDE SEQUENCE [LARGE SCALE GENOMIC DNA]</scope>
    <source>
        <strain evidence="1">Tzet28-1</strain>
        <tissue evidence="1">Whole body</tissue>
    </source>
</reference>
<name>A0A151WTZ5_9HYME</name>
<proteinExistence type="predicted"/>
<accession>A0A151WTZ5</accession>